<keyword evidence="4" id="KW-1185">Reference proteome</keyword>
<evidence type="ECO:0000256" key="1">
    <source>
        <dbReference type="SAM" id="Phobius"/>
    </source>
</evidence>
<feature type="transmembrane region" description="Helical" evidence="1">
    <location>
        <begin position="280"/>
        <end position="307"/>
    </location>
</feature>
<reference evidence="2" key="1">
    <citation type="submission" date="2021-02" db="EMBL/GenBank/DDBJ databases">
        <authorList>
            <person name="Dougan E. K."/>
            <person name="Rhodes N."/>
            <person name="Thang M."/>
            <person name="Chan C."/>
        </authorList>
    </citation>
    <scope>NUCLEOTIDE SEQUENCE</scope>
</reference>
<protein>
    <submittedName>
        <fullName evidence="2">Uncharacterized protein</fullName>
    </submittedName>
</protein>
<keyword evidence="1" id="KW-0472">Membrane</keyword>
<feature type="transmembrane region" description="Helical" evidence="1">
    <location>
        <begin position="182"/>
        <end position="206"/>
    </location>
</feature>
<dbReference type="OMA" id="ISTWWLL"/>
<dbReference type="AlphaFoldDB" id="A0A813GLL9"/>
<dbReference type="EMBL" id="CAJNNV010029194">
    <property type="protein sequence ID" value="CAE8627468.1"/>
    <property type="molecule type" value="Genomic_DNA"/>
</dbReference>
<proteinExistence type="predicted"/>
<dbReference type="Proteomes" id="UP000626109">
    <property type="component" value="Unassembled WGS sequence"/>
</dbReference>
<feature type="transmembrane region" description="Helical" evidence="1">
    <location>
        <begin position="218"/>
        <end position="235"/>
    </location>
</feature>
<keyword evidence="1" id="KW-1133">Transmembrane helix</keyword>
<gene>
    <name evidence="2" type="ORF">PGLA1383_LOCUS44226</name>
    <name evidence="3" type="ORF">PGLA2088_LOCUS14512</name>
</gene>
<sequence length="327" mass="35099">MIHKLTQKFCSHCGGYASVAVEVASGLQSFVRAVAGVTCSPAALKKCIGYTPLVLACVAVSAGLLWLGAMPLRWSGLLVLDWRDALRASSLLALAWLRFLLPSVSSSVFFAVLRERDAAIHEEVSGLPIIHGLRDRAFQWLKLLLGLLVLAVLAGISAPTVLPLLAAAAVPVAAAVGALISTWWLLLPILLLVAVGTLGGRAYVVMAPFLAAWQLDPILALMAFVLAMVGCLHAASFSSLLKTALVMYCSCTLLTQELLSQYAQRLDSKSWAKFKRRHCWRLFGFGLPLWALIEYMPVAAVALLQVFHGAAGSFLVDLLGHQDGRLS</sequence>
<dbReference type="Proteomes" id="UP000654075">
    <property type="component" value="Unassembled WGS sequence"/>
</dbReference>
<name>A0A813GLL9_POLGL</name>
<keyword evidence="1" id="KW-0812">Transmembrane</keyword>
<feature type="transmembrane region" description="Helical" evidence="1">
    <location>
        <begin position="92"/>
        <end position="113"/>
    </location>
</feature>
<dbReference type="EMBL" id="CAJNNW010017713">
    <property type="protein sequence ID" value="CAE8661456.1"/>
    <property type="molecule type" value="Genomic_DNA"/>
</dbReference>
<feature type="transmembrane region" description="Helical" evidence="1">
    <location>
        <begin position="53"/>
        <end position="72"/>
    </location>
</feature>
<comment type="caution">
    <text evidence="2">The sequence shown here is derived from an EMBL/GenBank/DDBJ whole genome shotgun (WGS) entry which is preliminary data.</text>
</comment>
<feature type="transmembrane region" description="Helical" evidence="1">
    <location>
        <begin position="143"/>
        <end position="170"/>
    </location>
</feature>
<evidence type="ECO:0000313" key="2">
    <source>
        <dbReference type="EMBL" id="CAE8627468.1"/>
    </source>
</evidence>
<organism evidence="2 4">
    <name type="scientific">Polarella glacialis</name>
    <name type="common">Dinoflagellate</name>
    <dbReference type="NCBI Taxonomy" id="89957"/>
    <lineage>
        <taxon>Eukaryota</taxon>
        <taxon>Sar</taxon>
        <taxon>Alveolata</taxon>
        <taxon>Dinophyceae</taxon>
        <taxon>Suessiales</taxon>
        <taxon>Suessiaceae</taxon>
        <taxon>Polarella</taxon>
    </lineage>
</organism>
<accession>A0A813GLL9</accession>
<evidence type="ECO:0000313" key="3">
    <source>
        <dbReference type="EMBL" id="CAE8661456.1"/>
    </source>
</evidence>
<evidence type="ECO:0000313" key="4">
    <source>
        <dbReference type="Proteomes" id="UP000654075"/>
    </source>
</evidence>